<sequence>MSLFRAQEWWSWTLQQHSRHDSAPQSKDEVDGTAGALVVANIDNDPSGKMKIIAGSLSGMLRMFSPRGGPRGGHTVEDMVIETDLHLPILQLLSGRFIAGTRDNFLAVLHPYSLAVYAISPVKSTESSSTTTVAAYYDLQQIHVHKFARPAYNMVSGTFGADRTSASSSDALCVQSLDGVLQFYINGAFAFHRLLPQTSFIIPGPLLYLPSTDSFITVNSEMVMESYRYSLIASSSDNVDIDPTLMTGKRLTAEWKANLGDHITWLGAARHEGG</sequence>
<dbReference type="InterPro" id="IPR028073">
    <property type="entry name" value="PHTB1_N_dom"/>
</dbReference>
<dbReference type="Proteomes" id="UP000591131">
    <property type="component" value="Unassembled WGS sequence"/>
</dbReference>
<comment type="caution">
    <text evidence="2">The sequence shown here is derived from an EMBL/GenBank/DDBJ whole genome shotgun (WGS) entry which is preliminary data.</text>
</comment>
<dbReference type="OrthoDB" id="10262646at2759"/>
<organism evidence="2 3">
    <name type="scientific">Perkinsus chesapeaki</name>
    <name type="common">Clam parasite</name>
    <name type="synonym">Perkinsus andrewsi</name>
    <dbReference type="NCBI Taxonomy" id="330153"/>
    <lineage>
        <taxon>Eukaryota</taxon>
        <taxon>Sar</taxon>
        <taxon>Alveolata</taxon>
        <taxon>Perkinsozoa</taxon>
        <taxon>Perkinsea</taxon>
        <taxon>Perkinsida</taxon>
        <taxon>Perkinsidae</taxon>
        <taxon>Perkinsus</taxon>
    </lineage>
</organism>
<protein>
    <submittedName>
        <fullName evidence="2">Protein PTHB1</fullName>
    </submittedName>
</protein>
<dbReference type="Pfam" id="PF14727">
    <property type="entry name" value="PHTB1_N"/>
    <property type="match status" value="1"/>
</dbReference>
<dbReference type="PANTHER" id="PTHR20991">
    <property type="entry name" value="PARATHYROID HORMONE-RESPONSIVE B1 GENE"/>
    <property type="match status" value="1"/>
</dbReference>
<dbReference type="GO" id="GO:0060271">
    <property type="term" value="P:cilium assembly"/>
    <property type="evidence" value="ECO:0007669"/>
    <property type="project" value="TreeGrafter"/>
</dbReference>
<dbReference type="InterPro" id="IPR026511">
    <property type="entry name" value="PTHB1"/>
</dbReference>
<dbReference type="PANTHER" id="PTHR20991:SF0">
    <property type="entry name" value="PROTEIN PTHB1"/>
    <property type="match status" value="1"/>
</dbReference>
<reference evidence="2 3" key="1">
    <citation type="submission" date="2020-04" db="EMBL/GenBank/DDBJ databases">
        <title>Perkinsus chesapeaki whole genome sequence.</title>
        <authorList>
            <person name="Bogema D.R."/>
        </authorList>
    </citation>
    <scope>NUCLEOTIDE SEQUENCE [LARGE SCALE GENOMIC DNA]</scope>
    <source>
        <strain evidence="2">ATCC PRA-425</strain>
    </source>
</reference>
<evidence type="ECO:0000313" key="2">
    <source>
        <dbReference type="EMBL" id="KAF4678016.1"/>
    </source>
</evidence>
<feature type="domain" description="PTHB1 N-terminal" evidence="1">
    <location>
        <begin position="1"/>
        <end position="267"/>
    </location>
</feature>
<dbReference type="GO" id="GO:0016020">
    <property type="term" value="C:membrane"/>
    <property type="evidence" value="ECO:0007669"/>
    <property type="project" value="TreeGrafter"/>
</dbReference>
<accession>A0A7J6N2P6</accession>
<dbReference type="AlphaFoldDB" id="A0A7J6N2P6"/>
<proteinExistence type="predicted"/>
<dbReference type="GO" id="GO:0034464">
    <property type="term" value="C:BBSome"/>
    <property type="evidence" value="ECO:0007669"/>
    <property type="project" value="InterPro"/>
</dbReference>
<gene>
    <name evidence="2" type="primary">BBS9</name>
    <name evidence="2" type="ORF">FOL47_006965</name>
</gene>
<evidence type="ECO:0000259" key="1">
    <source>
        <dbReference type="Pfam" id="PF14727"/>
    </source>
</evidence>
<dbReference type="EMBL" id="JAAPAO010000004">
    <property type="protein sequence ID" value="KAF4678016.1"/>
    <property type="molecule type" value="Genomic_DNA"/>
</dbReference>
<name>A0A7J6N2P6_PERCH</name>
<evidence type="ECO:0000313" key="3">
    <source>
        <dbReference type="Proteomes" id="UP000591131"/>
    </source>
</evidence>
<keyword evidence="3" id="KW-1185">Reference proteome</keyword>